<dbReference type="Pfam" id="PF02170">
    <property type="entry name" value="PAZ"/>
    <property type="match status" value="1"/>
</dbReference>
<dbReference type="InterPro" id="IPR003100">
    <property type="entry name" value="PAZ_dom"/>
</dbReference>
<dbReference type="RefSeq" id="XP_001838344.1">
    <property type="nucleotide sequence ID" value="XM_001838292.1"/>
</dbReference>
<accession>A8P2K4</accession>
<feature type="compositionally biased region" description="Gly residues" evidence="1">
    <location>
        <begin position="26"/>
        <end position="53"/>
    </location>
</feature>
<dbReference type="Pfam" id="PF16488">
    <property type="entry name" value="ArgoL2"/>
    <property type="match status" value="1"/>
</dbReference>
<dbReference type="KEGG" id="cci:CC1G_04788"/>
<evidence type="ECO:0000259" key="2">
    <source>
        <dbReference type="PROSITE" id="PS50822"/>
    </source>
</evidence>
<dbReference type="PROSITE" id="PS50822">
    <property type="entry name" value="PIWI"/>
    <property type="match status" value="1"/>
</dbReference>
<dbReference type="SMART" id="SM00950">
    <property type="entry name" value="Piwi"/>
    <property type="match status" value="1"/>
</dbReference>
<dbReference type="GeneID" id="6014927"/>
<protein>
    <submittedName>
        <fullName evidence="3">QDE2 protein</fullName>
    </submittedName>
</protein>
<keyword evidence="4" id="KW-1185">Reference proteome</keyword>
<dbReference type="Proteomes" id="UP000001861">
    <property type="component" value="Unassembled WGS sequence"/>
</dbReference>
<feature type="compositionally biased region" description="Gly residues" evidence="1">
    <location>
        <begin position="7"/>
        <end position="18"/>
    </location>
</feature>
<dbReference type="InParanoid" id="A8P2K4"/>
<dbReference type="SUPFAM" id="SSF53098">
    <property type="entry name" value="Ribonuclease H-like"/>
    <property type="match status" value="1"/>
</dbReference>
<dbReference type="VEuPathDB" id="FungiDB:CC1G_04788"/>
<name>A8P2K4_COPC7</name>
<feature type="compositionally biased region" description="Polar residues" evidence="1">
    <location>
        <begin position="911"/>
        <end position="922"/>
    </location>
</feature>
<comment type="caution">
    <text evidence="3">The sequence shown here is derived from an EMBL/GenBank/DDBJ whole genome shotgun (WGS) entry which is preliminary data.</text>
</comment>
<feature type="region of interest" description="Disordered" evidence="1">
    <location>
        <begin position="911"/>
        <end position="937"/>
    </location>
</feature>
<dbReference type="CDD" id="cd02846">
    <property type="entry name" value="PAZ_argonaute_like"/>
    <property type="match status" value="1"/>
</dbReference>
<dbReference type="Pfam" id="PF08699">
    <property type="entry name" value="ArgoL1"/>
    <property type="match status" value="1"/>
</dbReference>
<dbReference type="InterPro" id="IPR012337">
    <property type="entry name" value="RNaseH-like_sf"/>
</dbReference>
<dbReference type="GO" id="GO:0003723">
    <property type="term" value="F:RNA binding"/>
    <property type="evidence" value="ECO:0007669"/>
    <property type="project" value="InterPro"/>
</dbReference>
<dbReference type="InterPro" id="IPR032472">
    <property type="entry name" value="ArgoL2"/>
</dbReference>
<dbReference type="InterPro" id="IPR014811">
    <property type="entry name" value="ArgoL1"/>
</dbReference>
<evidence type="ECO:0000313" key="4">
    <source>
        <dbReference type="Proteomes" id="UP000001861"/>
    </source>
</evidence>
<dbReference type="OMA" id="FGIFNQC"/>
<dbReference type="Gene3D" id="3.40.50.2300">
    <property type="match status" value="1"/>
</dbReference>
<dbReference type="InterPro" id="IPR032474">
    <property type="entry name" value="Argonaute_N"/>
</dbReference>
<dbReference type="InterPro" id="IPR045246">
    <property type="entry name" value="Piwi_ago-like"/>
</dbReference>
<dbReference type="Pfam" id="PF02171">
    <property type="entry name" value="Piwi"/>
    <property type="match status" value="1"/>
</dbReference>
<sequence>MSQRGSYRGGAGRGGQDRGGAPSYRGGRGGGGYDSGFRGRGGPPGGRGRGGFNQGPIIFAEDKPAQLPARLRDDSQNQLIQSFKRAPATAERPLRPGYGTLGTPIILRTNFFAVRLPKGPVYNYTIEISPQKALASRKERLFQLLERSPLCKPHLPYIAHDKSERLVSAKKLPQPLDVQVTFTDFDDTAPGDVYTISIKFEKQLDTQDLTNYLDGSVKYKDHDILPLVSALNLVLQQHAGRNGIRVGKNKYFFPSDLTPKLNIGHPGLFARQGFFVSVRPAFRQLVVNVNACMTAFVEPGNLAQRLLEFRRHSGTMPTLPKAMIKSIKVKTLHLKHKKKLNDIGTTTARATYFQCEEFGGKISVEQFFRKKYNITLKHAADLPVVDLGTKAKRQWIPAELCEIIDNCVYRDKIDIRLNAETITDAGFKLLGFSPSAQPKGPVGANGFGMQVDEEMSVVPGRELPPPALHYKDKNRPLRTNNASWNIMDVQFRIPASVQTWWVLVLRETGGDPPYRVQSNQDPRLRDLVTQFRDKLKKSGINIPSAMPRLLPVVDLPDVHDDPGRLRALNFVRKGLASEMEKTTPQTRPSFMLVLLEQKEKYIYPGIKRIGDVELGLLTLHMQLPRVFGDSLGGTKRDQYLSNVALKVNTKLGGVNHMLEDSAMAWLRKKKTMMVGIDVTHPSPLSKEGTPSIAAVVASVDDNFVQFPASLRIQTSKKEMLDELSDMFVERLLLYEKKNRCLPERIFVYRDGVSEGQFDQVLERELVQIREACKKLSTKERKVQYKPSITIIICGKRHRAEFFSTNSQYADRNGNTRPGTVVDRGITGVFDFDFYLQAHAGIQGSVKATHYTVVHDENSLTADDIQQGTHHASYLYARATKAVSLIPAAYYADLACERGRCYLNEFMLSDQGTTTAGDESPSQGRKMGILDRQREKEEREKRVYKAAEKAWGAGLHPRVKDTMFYI</sequence>
<dbReference type="Gene3D" id="2.170.260.10">
    <property type="entry name" value="paz domain"/>
    <property type="match status" value="1"/>
</dbReference>
<dbReference type="PANTHER" id="PTHR22891">
    <property type="entry name" value="EUKARYOTIC TRANSLATION INITIATION FACTOR 2C"/>
    <property type="match status" value="1"/>
</dbReference>
<dbReference type="InterPro" id="IPR036397">
    <property type="entry name" value="RNaseH_sf"/>
</dbReference>
<dbReference type="eggNOG" id="KOG1041">
    <property type="taxonomic scope" value="Eukaryota"/>
</dbReference>
<evidence type="ECO:0000256" key="1">
    <source>
        <dbReference type="SAM" id="MobiDB-lite"/>
    </source>
</evidence>
<dbReference type="EMBL" id="AACS02000013">
    <property type="protein sequence ID" value="EAU83532.1"/>
    <property type="molecule type" value="Genomic_DNA"/>
</dbReference>
<dbReference type="STRING" id="240176.A8P2K4"/>
<dbReference type="Gene3D" id="3.30.420.10">
    <property type="entry name" value="Ribonuclease H-like superfamily/Ribonuclease H"/>
    <property type="match status" value="1"/>
</dbReference>
<feature type="domain" description="Piwi" evidence="2">
    <location>
        <begin position="590"/>
        <end position="903"/>
    </location>
</feature>
<dbReference type="InterPro" id="IPR036085">
    <property type="entry name" value="PAZ_dom_sf"/>
</dbReference>
<dbReference type="CDD" id="cd04657">
    <property type="entry name" value="Piwi_ago-like"/>
    <property type="match status" value="1"/>
</dbReference>
<feature type="compositionally biased region" description="Basic and acidic residues" evidence="1">
    <location>
        <begin position="927"/>
        <end position="937"/>
    </location>
</feature>
<dbReference type="InterPro" id="IPR003165">
    <property type="entry name" value="Piwi"/>
</dbReference>
<dbReference type="SMART" id="SM01163">
    <property type="entry name" value="DUF1785"/>
    <property type="match status" value="1"/>
</dbReference>
<dbReference type="AlphaFoldDB" id="A8P2K4"/>
<dbReference type="SUPFAM" id="SSF101690">
    <property type="entry name" value="PAZ domain"/>
    <property type="match status" value="1"/>
</dbReference>
<feature type="region of interest" description="Disordered" evidence="1">
    <location>
        <begin position="1"/>
        <end position="57"/>
    </location>
</feature>
<dbReference type="Pfam" id="PF16486">
    <property type="entry name" value="ArgoN"/>
    <property type="match status" value="1"/>
</dbReference>
<gene>
    <name evidence="3" type="ORF">CC1G_04788</name>
</gene>
<proteinExistence type="predicted"/>
<evidence type="ECO:0000313" key="3">
    <source>
        <dbReference type="EMBL" id="EAU83532.1"/>
    </source>
</evidence>
<organism evidence="3 4">
    <name type="scientific">Coprinopsis cinerea (strain Okayama-7 / 130 / ATCC MYA-4618 / FGSC 9003)</name>
    <name type="common">Inky cap fungus</name>
    <name type="synonym">Hormographiella aspergillata</name>
    <dbReference type="NCBI Taxonomy" id="240176"/>
    <lineage>
        <taxon>Eukaryota</taxon>
        <taxon>Fungi</taxon>
        <taxon>Dikarya</taxon>
        <taxon>Basidiomycota</taxon>
        <taxon>Agaricomycotina</taxon>
        <taxon>Agaricomycetes</taxon>
        <taxon>Agaricomycetidae</taxon>
        <taxon>Agaricales</taxon>
        <taxon>Agaricineae</taxon>
        <taxon>Psathyrellaceae</taxon>
        <taxon>Coprinopsis</taxon>
    </lineage>
</organism>
<dbReference type="OrthoDB" id="10252740at2759"/>
<reference evidence="3 4" key="1">
    <citation type="journal article" date="2010" name="Proc. Natl. Acad. Sci. U.S.A.">
        <title>Insights into evolution of multicellular fungi from the assembled chromosomes of the mushroom Coprinopsis cinerea (Coprinus cinereus).</title>
        <authorList>
            <person name="Stajich J.E."/>
            <person name="Wilke S.K."/>
            <person name="Ahren D."/>
            <person name="Au C.H."/>
            <person name="Birren B.W."/>
            <person name="Borodovsky M."/>
            <person name="Burns C."/>
            <person name="Canback B."/>
            <person name="Casselton L.A."/>
            <person name="Cheng C.K."/>
            <person name="Deng J."/>
            <person name="Dietrich F.S."/>
            <person name="Fargo D.C."/>
            <person name="Farman M.L."/>
            <person name="Gathman A.C."/>
            <person name="Goldberg J."/>
            <person name="Guigo R."/>
            <person name="Hoegger P.J."/>
            <person name="Hooker J.B."/>
            <person name="Huggins A."/>
            <person name="James T.Y."/>
            <person name="Kamada T."/>
            <person name="Kilaru S."/>
            <person name="Kodira C."/>
            <person name="Kues U."/>
            <person name="Kupfer D."/>
            <person name="Kwan H.S."/>
            <person name="Lomsadze A."/>
            <person name="Li W."/>
            <person name="Lilly W.W."/>
            <person name="Ma L.J."/>
            <person name="Mackey A.J."/>
            <person name="Manning G."/>
            <person name="Martin F."/>
            <person name="Muraguchi H."/>
            <person name="Natvig D.O."/>
            <person name="Palmerini H."/>
            <person name="Ramesh M.A."/>
            <person name="Rehmeyer C.J."/>
            <person name="Roe B.A."/>
            <person name="Shenoy N."/>
            <person name="Stanke M."/>
            <person name="Ter-Hovhannisyan V."/>
            <person name="Tunlid A."/>
            <person name="Velagapudi R."/>
            <person name="Vision T.J."/>
            <person name="Zeng Q."/>
            <person name="Zolan M.E."/>
            <person name="Pukkila P.J."/>
        </authorList>
    </citation>
    <scope>NUCLEOTIDE SEQUENCE [LARGE SCALE GENOMIC DNA]</scope>
    <source>
        <strain evidence="4">Okayama-7 / 130 / ATCC MYA-4618 / FGSC 9003</strain>
    </source>
</reference>